<dbReference type="InterPro" id="IPR027417">
    <property type="entry name" value="P-loop_NTPase"/>
</dbReference>
<dbReference type="InterPro" id="IPR031662">
    <property type="entry name" value="GTP-binding_2"/>
</dbReference>
<dbReference type="Gene3D" id="6.10.140.1070">
    <property type="match status" value="1"/>
</dbReference>
<proteinExistence type="predicted"/>
<dbReference type="Proteomes" id="UP000626109">
    <property type="component" value="Unassembled WGS sequence"/>
</dbReference>
<dbReference type="PROSITE" id="PS51880">
    <property type="entry name" value="TGS"/>
    <property type="match status" value="1"/>
</dbReference>
<keyword evidence="1" id="KW-0547">Nucleotide-binding</keyword>
<keyword evidence="2" id="KW-0342">GTP-binding</keyword>
<gene>
    <name evidence="4" type="ORF">PGLA2088_LOCUS23650</name>
</gene>
<name>A0A813JMD4_POLGL</name>
<accession>A0A813JMD4</accession>
<evidence type="ECO:0000313" key="4">
    <source>
        <dbReference type="EMBL" id="CAE8683835.1"/>
    </source>
</evidence>
<dbReference type="InterPro" id="IPR012676">
    <property type="entry name" value="TGS-like"/>
</dbReference>
<dbReference type="GO" id="GO:0003924">
    <property type="term" value="F:GTPase activity"/>
    <property type="evidence" value="ECO:0007669"/>
    <property type="project" value="InterPro"/>
</dbReference>
<sequence>MKEYKVHNAQVSIRCDATVDDIIDVLEARTDQAFVAWAFSGSWTALSWLAIQVMNKIDQITIEELDIISEVPHHCPVCAHHEWNMDGLLEMIWQYMALCRIYTKPRGQIPDYTAPVILPDGRTSMEDFCNKLHRSLLGQFKVALVWGQSVKHNPQRCGKDHILMDEDVVQIIKK</sequence>
<dbReference type="GO" id="GO:0005525">
    <property type="term" value="F:GTP binding"/>
    <property type="evidence" value="ECO:0007669"/>
    <property type="project" value="UniProtKB-KW"/>
</dbReference>
<comment type="caution">
    <text evidence="4">The sequence shown here is derived from an EMBL/GenBank/DDBJ whole genome shotgun (WGS) entry which is preliminary data.</text>
</comment>
<dbReference type="Pfam" id="PF16897">
    <property type="entry name" value="MMR_HSR1_Xtn"/>
    <property type="match status" value="1"/>
</dbReference>
<evidence type="ECO:0000256" key="1">
    <source>
        <dbReference type="ARBA" id="ARBA00022741"/>
    </source>
</evidence>
<dbReference type="AlphaFoldDB" id="A0A813JMD4"/>
<dbReference type="Gene3D" id="3.10.20.30">
    <property type="match status" value="1"/>
</dbReference>
<evidence type="ECO:0000313" key="5">
    <source>
        <dbReference type="Proteomes" id="UP000626109"/>
    </source>
</evidence>
<dbReference type="InterPro" id="IPR045001">
    <property type="entry name" value="DRG"/>
</dbReference>
<evidence type="ECO:0000259" key="3">
    <source>
        <dbReference type="PROSITE" id="PS51880"/>
    </source>
</evidence>
<dbReference type="EMBL" id="CAJNNW010026231">
    <property type="protein sequence ID" value="CAE8683835.1"/>
    <property type="molecule type" value="Genomic_DNA"/>
</dbReference>
<organism evidence="4 5">
    <name type="scientific">Polarella glacialis</name>
    <name type="common">Dinoflagellate</name>
    <dbReference type="NCBI Taxonomy" id="89957"/>
    <lineage>
        <taxon>Eukaryota</taxon>
        <taxon>Sar</taxon>
        <taxon>Alveolata</taxon>
        <taxon>Dinophyceae</taxon>
        <taxon>Suessiales</taxon>
        <taxon>Suessiaceae</taxon>
        <taxon>Polarella</taxon>
    </lineage>
</organism>
<evidence type="ECO:0000256" key="2">
    <source>
        <dbReference type="ARBA" id="ARBA00023134"/>
    </source>
</evidence>
<dbReference type="CDD" id="cd17230">
    <property type="entry name" value="TGS_DRG1"/>
    <property type="match status" value="1"/>
</dbReference>
<feature type="domain" description="TGS" evidence="3">
    <location>
        <begin position="97"/>
        <end position="173"/>
    </location>
</feature>
<dbReference type="InterPro" id="IPR012675">
    <property type="entry name" value="Beta-grasp_dom_sf"/>
</dbReference>
<dbReference type="InterPro" id="IPR004095">
    <property type="entry name" value="TGS"/>
</dbReference>
<protein>
    <recommendedName>
        <fullName evidence="3">TGS domain-containing protein</fullName>
    </recommendedName>
</protein>
<dbReference type="SUPFAM" id="SSF81271">
    <property type="entry name" value="TGS-like"/>
    <property type="match status" value="1"/>
</dbReference>
<reference evidence="4" key="1">
    <citation type="submission" date="2021-02" db="EMBL/GenBank/DDBJ databases">
        <authorList>
            <person name="Dougan E. K."/>
            <person name="Rhodes N."/>
            <person name="Thang M."/>
            <person name="Chan C."/>
        </authorList>
    </citation>
    <scope>NUCLEOTIDE SEQUENCE</scope>
</reference>
<dbReference type="SUPFAM" id="SSF52540">
    <property type="entry name" value="P-loop containing nucleoside triphosphate hydrolases"/>
    <property type="match status" value="1"/>
</dbReference>
<dbReference type="FunFam" id="3.10.20.30:FF:000003">
    <property type="entry name" value="Developmentally-regulated GTP-binding protein 1"/>
    <property type="match status" value="1"/>
</dbReference>
<dbReference type="PANTHER" id="PTHR43127">
    <property type="entry name" value="DEVELOPMENTALLY-REGULATED GTP-BINDING PROTEIN 2"/>
    <property type="match status" value="1"/>
</dbReference>
<dbReference type="Pfam" id="PF02824">
    <property type="entry name" value="TGS"/>
    <property type="match status" value="1"/>
</dbReference>